<gene>
    <name evidence="7" type="ORF">UA45_12115</name>
</gene>
<dbReference type="PANTHER" id="PTHR30417">
    <property type="entry name" value="N-ACETYLMURAMOYL-L-ALANINE AMIDASE AMID"/>
    <property type="match status" value="1"/>
</dbReference>
<evidence type="ECO:0000256" key="3">
    <source>
        <dbReference type="ARBA" id="ARBA00011901"/>
    </source>
</evidence>
<evidence type="ECO:0000259" key="6">
    <source>
        <dbReference type="SMART" id="SM00644"/>
    </source>
</evidence>
<dbReference type="GO" id="GO:0071555">
    <property type="term" value="P:cell wall organization"/>
    <property type="evidence" value="ECO:0007669"/>
    <property type="project" value="UniProtKB-KW"/>
</dbReference>
<evidence type="ECO:0000256" key="5">
    <source>
        <dbReference type="ARBA" id="ARBA00023316"/>
    </source>
</evidence>
<dbReference type="SUPFAM" id="SSF47090">
    <property type="entry name" value="PGBD-like"/>
    <property type="match status" value="1"/>
</dbReference>
<dbReference type="Gene3D" id="1.10.101.10">
    <property type="entry name" value="PGBD-like superfamily/PGBD"/>
    <property type="match status" value="1"/>
</dbReference>
<dbReference type="InterPro" id="IPR002477">
    <property type="entry name" value="Peptidoglycan-bd-like"/>
</dbReference>
<keyword evidence="5" id="KW-0961">Cell wall biogenesis/degradation</keyword>
<organism evidence="7 8">
    <name type="scientific">Morganella morganii</name>
    <name type="common">Proteus morganii</name>
    <dbReference type="NCBI Taxonomy" id="582"/>
    <lineage>
        <taxon>Bacteria</taxon>
        <taxon>Pseudomonadati</taxon>
        <taxon>Pseudomonadota</taxon>
        <taxon>Gammaproteobacteria</taxon>
        <taxon>Enterobacterales</taxon>
        <taxon>Morganellaceae</taxon>
        <taxon>Morganella</taxon>
    </lineage>
</organism>
<reference evidence="7 8" key="1">
    <citation type="submission" date="2015-02" db="EMBL/GenBank/DDBJ databases">
        <title>Whole genome shotgun sequencing of cultured foodborne pathogen.</title>
        <authorList>
            <person name="Timme R."/>
            <person name="Allard M.W."/>
            <person name="Strain E."/>
            <person name="Evans P.S."/>
            <person name="Brown E."/>
        </authorList>
    </citation>
    <scope>NUCLEOTIDE SEQUENCE [LARGE SCALE GENOMIC DNA]</scope>
    <source>
        <strain evidence="7 8">GCSL-TSO-24</strain>
    </source>
</reference>
<dbReference type="InterPro" id="IPR002502">
    <property type="entry name" value="Amidase_domain"/>
</dbReference>
<dbReference type="PROSITE" id="PS51257">
    <property type="entry name" value="PROKAR_LIPOPROTEIN"/>
    <property type="match status" value="1"/>
</dbReference>
<dbReference type="GO" id="GO:0009254">
    <property type="term" value="P:peptidoglycan turnover"/>
    <property type="evidence" value="ECO:0007669"/>
    <property type="project" value="TreeGrafter"/>
</dbReference>
<dbReference type="Pfam" id="PF01510">
    <property type="entry name" value="Amidase_2"/>
    <property type="match status" value="1"/>
</dbReference>
<feature type="domain" description="N-acetylmuramoyl-L-alanine amidase" evidence="6">
    <location>
        <begin position="33"/>
        <end position="180"/>
    </location>
</feature>
<dbReference type="EMBL" id="JZSH01000134">
    <property type="protein sequence ID" value="KJF77528.1"/>
    <property type="molecule type" value="Genomic_DNA"/>
</dbReference>
<keyword evidence="4" id="KW-0378">Hydrolase</keyword>
<dbReference type="Gene3D" id="3.40.80.10">
    <property type="entry name" value="Peptidoglycan recognition protein-like"/>
    <property type="match status" value="1"/>
</dbReference>
<comment type="catalytic activity">
    <reaction evidence="1">
        <text>Hydrolyzes the link between N-acetylmuramoyl residues and L-amino acid residues in certain cell-wall glycopeptides.</text>
        <dbReference type="EC" id="3.5.1.28"/>
    </reaction>
</comment>
<dbReference type="GO" id="GO:0009253">
    <property type="term" value="P:peptidoglycan catabolic process"/>
    <property type="evidence" value="ECO:0007669"/>
    <property type="project" value="InterPro"/>
</dbReference>
<dbReference type="Proteomes" id="UP000032582">
    <property type="component" value="Unassembled WGS sequence"/>
</dbReference>
<dbReference type="Pfam" id="PF01471">
    <property type="entry name" value="PG_binding_1"/>
    <property type="match status" value="1"/>
</dbReference>
<evidence type="ECO:0000256" key="4">
    <source>
        <dbReference type="ARBA" id="ARBA00022801"/>
    </source>
</evidence>
<dbReference type="InterPro" id="IPR051206">
    <property type="entry name" value="NAMLAA_amidase_2"/>
</dbReference>
<dbReference type="PANTHER" id="PTHR30417:SF1">
    <property type="entry name" value="N-ACETYLMURAMOYL-L-ALANINE AMIDASE AMID"/>
    <property type="match status" value="1"/>
</dbReference>
<comment type="caution">
    <text evidence="7">The sequence shown here is derived from an EMBL/GenBank/DDBJ whole genome shotgun (WGS) entry which is preliminary data.</text>
</comment>
<evidence type="ECO:0000256" key="1">
    <source>
        <dbReference type="ARBA" id="ARBA00001561"/>
    </source>
</evidence>
<dbReference type="SUPFAM" id="SSF55846">
    <property type="entry name" value="N-acetylmuramoyl-L-alanine amidase-like"/>
    <property type="match status" value="1"/>
</dbReference>
<dbReference type="InterPro" id="IPR036505">
    <property type="entry name" value="Amidase/PGRP_sf"/>
</dbReference>
<dbReference type="PATRIC" id="fig|582.24.peg.3815"/>
<dbReference type="EC" id="3.5.1.28" evidence="3"/>
<dbReference type="InterPro" id="IPR036366">
    <property type="entry name" value="PGBDSf"/>
</dbReference>
<accession>A0A0D8L9T4</accession>
<sequence>MRKIIPAVIMIPVLSGCMVQPQEIEIRDTYVVSHAFSSAAQNERIRFLVLHYTAQDDEMSLKTLTGEYVSAHYLVPSEPILRGGKPLVLQLVDENKRAWHAGVSNWNGRANINDSSVGIEIVNSGYTGAETEQRVWQPYSKKQIAAVKALAKDIIERYQITPDNVIGHSDVAPLRKQDPGVLFPWQELAEAGIGAWPEPEQVARYLGGRKPDEPADVKMVQSLLKQYGYDRIPQTGIMDEATQKTIHAFQMHFRPGNISGEADAETEAIAAVLVNQYRRPQEK</sequence>
<evidence type="ECO:0000313" key="8">
    <source>
        <dbReference type="Proteomes" id="UP000032582"/>
    </source>
</evidence>
<dbReference type="SMART" id="SM00644">
    <property type="entry name" value="Ami_2"/>
    <property type="match status" value="1"/>
</dbReference>
<comment type="similarity">
    <text evidence="2">Belongs to the N-acetylmuramoyl-L-alanine amidase 2 family.</text>
</comment>
<name>A0A0D8L9T4_MORMO</name>
<proteinExistence type="inferred from homology"/>
<dbReference type="AlphaFoldDB" id="A0A0D8L9T4"/>
<dbReference type="CDD" id="cd06583">
    <property type="entry name" value="PGRP"/>
    <property type="match status" value="1"/>
</dbReference>
<dbReference type="InterPro" id="IPR036365">
    <property type="entry name" value="PGBD-like_sf"/>
</dbReference>
<dbReference type="GO" id="GO:0008745">
    <property type="term" value="F:N-acetylmuramoyl-L-alanine amidase activity"/>
    <property type="evidence" value="ECO:0007669"/>
    <property type="project" value="UniProtKB-EC"/>
</dbReference>
<evidence type="ECO:0000256" key="2">
    <source>
        <dbReference type="ARBA" id="ARBA00007553"/>
    </source>
</evidence>
<evidence type="ECO:0000313" key="7">
    <source>
        <dbReference type="EMBL" id="KJF77528.1"/>
    </source>
</evidence>
<protein>
    <recommendedName>
        <fullName evidence="3">N-acetylmuramoyl-L-alanine amidase</fullName>
        <ecNumber evidence="3">3.5.1.28</ecNumber>
    </recommendedName>
</protein>
<dbReference type="FunFam" id="3.40.80.10:FF:000003">
    <property type="entry name" value="N-acetylmuramoyl-L-alanine amidase"/>
    <property type="match status" value="1"/>
</dbReference>
<dbReference type="GO" id="GO:0019867">
    <property type="term" value="C:outer membrane"/>
    <property type="evidence" value="ECO:0007669"/>
    <property type="project" value="TreeGrafter"/>
</dbReference>